<sequence length="101" mass="11367">MKRILICCSAGMSARMVVNKMKFAADIMDVNVVITSVAMSEFESYVYKYDCFLLGPQVKHKFTDFKVITESAGKPIEVVNSMDYGMMNGKKILNDALHLIM</sequence>
<evidence type="ECO:0000313" key="9">
    <source>
        <dbReference type="EMBL" id="MDV5171619.1"/>
    </source>
</evidence>
<dbReference type="InterPro" id="IPR013012">
    <property type="entry name" value="PTS_EIIB_3"/>
</dbReference>
<keyword evidence="4 9" id="KW-0808">Transferase</keyword>
<dbReference type="PANTHER" id="PTHR34581">
    <property type="entry name" value="PTS SYSTEM N,N'-DIACETYLCHITOBIOSE-SPECIFIC EIIB COMPONENT"/>
    <property type="match status" value="1"/>
</dbReference>
<dbReference type="PANTHER" id="PTHR34581:SF2">
    <property type="entry name" value="PTS SYSTEM N,N'-DIACETYLCHITOBIOSE-SPECIFIC EIIB COMPONENT"/>
    <property type="match status" value="1"/>
</dbReference>
<keyword evidence="3 9" id="KW-0762">Sugar transport</keyword>
<dbReference type="PROSITE" id="PS51100">
    <property type="entry name" value="PTS_EIIB_TYPE_3"/>
    <property type="match status" value="1"/>
</dbReference>
<dbReference type="InterPro" id="IPR036095">
    <property type="entry name" value="PTS_EIIB-like_sf"/>
</dbReference>
<comment type="caution">
    <text evidence="9">The sequence shown here is derived from an EMBL/GenBank/DDBJ whole genome shotgun (WGS) entry which is preliminary data.</text>
</comment>
<keyword evidence="5" id="KW-0598">Phosphotransferase system</keyword>
<reference evidence="9 10" key="1">
    <citation type="submission" date="2023-10" db="EMBL/GenBank/DDBJ databases">
        <title>Marine bacteria isolated from horseshoe crab.</title>
        <authorList>
            <person name="Cheng T.H."/>
        </authorList>
    </citation>
    <scope>NUCLEOTIDE SEQUENCE [LARGE SCALE GENOMIC DNA]</scope>
    <source>
        <strain evidence="9 10">HSC6</strain>
    </source>
</reference>
<dbReference type="InterPro" id="IPR051819">
    <property type="entry name" value="PTS_sugar-specific_EIIB"/>
</dbReference>
<evidence type="ECO:0000256" key="3">
    <source>
        <dbReference type="ARBA" id="ARBA00022597"/>
    </source>
</evidence>
<feature type="modified residue" description="Phosphocysteine; by EIIA" evidence="7">
    <location>
        <position position="8"/>
    </location>
</feature>
<proteinExistence type="predicted"/>
<organism evidence="9 10">
    <name type="scientific">Photobacterium rosenbergii</name>
    <dbReference type="NCBI Taxonomy" id="294936"/>
    <lineage>
        <taxon>Bacteria</taxon>
        <taxon>Pseudomonadati</taxon>
        <taxon>Pseudomonadota</taxon>
        <taxon>Gammaproteobacteria</taxon>
        <taxon>Vibrionales</taxon>
        <taxon>Vibrionaceae</taxon>
        <taxon>Photobacterium</taxon>
    </lineage>
</organism>
<evidence type="ECO:0000256" key="4">
    <source>
        <dbReference type="ARBA" id="ARBA00022679"/>
    </source>
</evidence>
<evidence type="ECO:0000256" key="1">
    <source>
        <dbReference type="ARBA" id="ARBA00022448"/>
    </source>
</evidence>
<gene>
    <name evidence="9" type="ORF">R2X38_21710</name>
</gene>
<keyword evidence="2" id="KW-0597">Phosphoprotein</keyword>
<keyword evidence="6" id="KW-0418">Kinase</keyword>
<evidence type="ECO:0000256" key="7">
    <source>
        <dbReference type="PROSITE-ProRule" id="PRU00423"/>
    </source>
</evidence>
<dbReference type="Pfam" id="PF02302">
    <property type="entry name" value="PTS_IIB"/>
    <property type="match status" value="1"/>
</dbReference>
<dbReference type="Proteomes" id="UP001186452">
    <property type="component" value="Unassembled WGS sequence"/>
</dbReference>
<evidence type="ECO:0000256" key="6">
    <source>
        <dbReference type="ARBA" id="ARBA00022777"/>
    </source>
</evidence>
<keyword evidence="10" id="KW-1185">Reference proteome</keyword>
<evidence type="ECO:0000256" key="2">
    <source>
        <dbReference type="ARBA" id="ARBA00022553"/>
    </source>
</evidence>
<dbReference type="CDD" id="cd05564">
    <property type="entry name" value="PTS_IIB_chitobiose_lichenan"/>
    <property type="match status" value="1"/>
</dbReference>
<evidence type="ECO:0000259" key="8">
    <source>
        <dbReference type="PROSITE" id="PS51100"/>
    </source>
</evidence>
<dbReference type="RefSeq" id="WP_317524440.1">
    <property type="nucleotide sequence ID" value="NZ_JAWJZI010000014.1"/>
</dbReference>
<name>A0ABU3ZNI1_9GAMM</name>
<feature type="domain" description="PTS EIIB type-3" evidence="8">
    <location>
        <begin position="1"/>
        <end position="101"/>
    </location>
</feature>
<accession>A0ABU3ZNI1</accession>
<protein>
    <submittedName>
        <fullName evidence="9">PTS sugar transporter subunit IIB</fullName>
        <ecNumber evidence="9">2.7.1.-</ecNumber>
    </submittedName>
</protein>
<keyword evidence="1" id="KW-0813">Transport</keyword>
<dbReference type="SUPFAM" id="SSF52794">
    <property type="entry name" value="PTS system IIB component-like"/>
    <property type="match status" value="1"/>
</dbReference>
<dbReference type="EC" id="2.7.1.-" evidence="9"/>
<dbReference type="InterPro" id="IPR003501">
    <property type="entry name" value="PTS_EIIB_2/3"/>
</dbReference>
<dbReference type="GO" id="GO:0016740">
    <property type="term" value="F:transferase activity"/>
    <property type="evidence" value="ECO:0007669"/>
    <property type="project" value="UniProtKB-KW"/>
</dbReference>
<dbReference type="Gene3D" id="3.40.50.2300">
    <property type="match status" value="1"/>
</dbReference>
<evidence type="ECO:0000313" key="10">
    <source>
        <dbReference type="Proteomes" id="UP001186452"/>
    </source>
</evidence>
<evidence type="ECO:0000256" key="5">
    <source>
        <dbReference type="ARBA" id="ARBA00022683"/>
    </source>
</evidence>
<dbReference type="EMBL" id="JAWJZI010000014">
    <property type="protein sequence ID" value="MDV5171619.1"/>
    <property type="molecule type" value="Genomic_DNA"/>
</dbReference>